<accession>A0ABS1CDW7</accession>
<evidence type="ECO:0000313" key="1">
    <source>
        <dbReference type="EMBL" id="MBK1629666.1"/>
    </source>
</evidence>
<name>A0ABS1CDW7_9GAMM</name>
<gene>
    <name evidence="1" type="ORF">CKO31_02715</name>
</gene>
<protein>
    <submittedName>
        <fullName evidence="1">Uncharacterized protein</fullName>
    </submittedName>
</protein>
<sequence length="498" mass="54560">MLAVAVLLPQAAQAAIPAAPVMTLYKFNGPLTVPTYRIGANGPGPQAGTLTQGTAVIPCLVVRNGRALTDAKGTPYVGFEVVVDSSRASGQSATRDFERALATQQGKRVQNHHCGPGVSRVVSVRDFYQLEKSPFFDPPGRGNQKAAERAGKSTLDKIVRSFHNSLQCASVNKRMTGRRAKLASAWDSFIARNKGKWDDTTLARAKHLDYAMRTAIFEGHLDRGCSAYGACERNTVVLSVRNRAVGQCLRRQGCRFPGDFQGVASDVSQYNIWDAYLTMISGLTACYLRTDLENRDFYDRVQAMYTQSVGDAERILYGGDTALRELFPGNSLSELTAMRHYYHPPAMGKCFPQHNRIEYMSGAIAENGPDHALIANTRIQVGERVGSGYRFKEFRFELEDRIDDIRIEDNYPGFIVDARKVRLGGGGGCTAYGVSPGCSFRKVGRYRRTPNWLSAGRPIALNCRIEDKGESCRGGGRTRSVSVGGACDVDMMPVTGVH</sequence>
<dbReference type="EMBL" id="NRRV01000004">
    <property type="protein sequence ID" value="MBK1629666.1"/>
    <property type="molecule type" value="Genomic_DNA"/>
</dbReference>
<evidence type="ECO:0000313" key="2">
    <source>
        <dbReference type="Proteomes" id="UP000748752"/>
    </source>
</evidence>
<keyword evidence="2" id="KW-1185">Reference proteome</keyword>
<proteinExistence type="predicted"/>
<dbReference type="Proteomes" id="UP000748752">
    <property type="component" value="Unassembled WGS sequence"/>
</dbReference>
<comment type="caution">
    <text evidence="1">The sequence shown here is derived from an EMBL/GenBank/DDBJ whole genome shotgun (WGS) entry which is preliminary data.</text>
</comment>
<organism evidence="1 2">
    <name type="scientific">Thiohalocapsa halophila</name>
    <dbReference type="NCBI Taxonomy" id="69359"/>
    <lineage>
        <taxon>Bacteria</taxon>
        <taxon>Pseudomonadati</taxon>
        <taxon>Pseudomonadota</taxon>
        <taxon>Gammaproteobacteria</taxon>
        <taxon>Chromatiales</taxon>
        <taxon>Chromatiaceae</taxon>
        <taxon>Thiohalocapsa</taxon>
    </lineage>
</organism>
<reference evidence="1 2" key="1">
    <citation type="journal article" date="2020" name="Microorganisms">
        <title>Osmotic Adaptation and Compatible Solute Biosynthesis of Phototrophic Bacteria as Revealed from Genome Analyses.</title>
        <authorList>
            <person name="Imhoff J.F."/>
            <person name="Rahn T."/>
            <person name="Kunzel S."/>
            <person name="Keller A."/>
            <person name="Neulinger S.C."/>
        </authorList>
    </citation>
    <scope>NUCLEOTIDE SEQUENCE [LARGE SCALE GENOMIC DNA]</scope>
    <source>
        <strain evidence="1 2">DSM 6210</strain>
    </source>
</reference>